<accession>A0A926VL35</accession>
<comment type="caution">
    <text evidence="1">The sequence shown here is derived from an EMBL/GenBank/DDBJ whole genome shotgun (WGS) entry which is preliminary data.</text>
</comment>
<dbReference type="AlphaFoldDB" id="A0A926VL35"/>
<protein>
    <submittedName>
        <fullName evidence="1">Uncharacterized protein</fullName>
    </submittedName>
</protein>
<evidence type="ECO:0000313" key="1">
    <source>
        <dbReference type="EMBL" id="MBD2185912.1"/>
    </source>
</evidence>
<dbReference type="RefSeq" id="WP_190474695.1">
    <property type="nucleotide sequence ID" value="NZ_JACJPW010000150.1"/>
</dbReference>
<dbReference type="EMBL" id="JACJPW010000150">
    <property type="protein sequence ID" value="MBD2185912.1"/>
    <property type="molecule type" value="Genomic_DNA"/>
</dbReference>
<dbReference type="Proteomes" id="UP000641646">
    <property type="component" value="Unassembled WGS sequence"/>
</dbReference>
<gene>
    <name evidence="1" type="ORF">H6G03_33450</name>
</gene>
<reference evidence="1" key="2">
    <citation type="submission" date="2020-08" db="EMBL/GenBank/DDBJ databases">
        <authorList>
            <person name="Chen M."/>
            <person name="Teng W."/>
            <person name="Zhao L."/>
            <person name="Hu C."/>
            <person name="Zhou Y."/>
            <person name="Han B."/>
            <person name="Song L."/>
            <person name="Shu W."/>
        </authorList>
    </citation>
    <scope>NUCLEOTIDE SEQUENCE</scope>
    <source>
        <strain evidence="1">FACHB-1375</strain>
    </source>
</reference>
<evidence type="ECO:0000313" key="2">
    <source>
        <dbReference type="Proteomes" id="UP000641646"/>
    </source>
</evidence>
<name>A0A926VL35_9CYAN</name>
<sequence>MLASTGGSVGGEVETDLIVKLSHSPNLTMVKWAVVYGGNGYNYTDMATGTSTAELLDYLLALARAPGHLTQN</sequence>
<reference evidence="1" key="1">
    <citation type="journal article" date="2015" name="ISME J.">
        <title>Draft Genome Sequence of Streptomyces incarnatus NRRL8089, which Produces the Nucleoside Antibiotic Sinefungin.</title>
        <authorList>
            <person name="Oshima K."/>
            <person name="Hattori M."/>
            <person name="Shimizu H."/>
            <person name="Fukuda K."/>
            <person name="Nemoto M."/>
            <person name="Inagaki K."/>
            <person name="Tamura T."/>
        </authorList>
    </citation>
    <scope>NUCLEOTIDE SEQUENCE</scope>
    <source>
        <strain evidence="1">FACHB-1375</strain>
    </source>
</reference>
<keyword evidence="2" id="KW-1185">Reference proteome</keyword>
<organism evidence="1 2">
    <name type="scientific">Aerosakkonema funiforme FACHB-1375</name>
    <dbReference type="NCBI Taxonomy" id="2949571"/>
    <lineage>
        <taxon>Bacteria</taxon>
        <taxon>Bacillati</taxon>
        <taxon>Cyanobacteriota</taxon>
        <taxon>Cyanophyceae</taxon>
        <taxon>Oscillatoriophycideae</taxon>
        <taxon>Aerosakkonematales</taxon>
        <taxon>Aerosakkonemataceae</taxon>
        <taxon>Aerosakkonema</taxon>
    </lineage>
</organism>
<proteinExistence type="predicted"/>